<name>A0A0F5VF76_9GAMM</name>
<keyword evidence="3" id="KW-1185">Reference proteome</keyword>
<organism evidence="2 3">
    <name type="scientific">Photobacterium halotolerans</name>
    <dbReference type="NCBI Taxonomy" id="265726"/>
    <lineage>
        <taxon>Bacteria</taxon>
        <taxon>Pseudomonadati</taxon>
        <taxon>Pseudomonadota</taxon>
        <taxon>Gammaproteobacteria</taxon>
        <taxon>Vibrionales</taxon>
        <taxon>Vibrionaceae</taxon>
        <taxon>Photobacterium</taxon>
    </lineage>
</organism>
<protein>
    <submittedName>
        <fullName evidence="2">Uncharacterized protein</fullName>
    </submittedName>
</protein>
<gene>
    <name evidence="2" type="ORF">KY46_03195</name>
</gene>
<dbReference type="RefSeq" id="WP_046219202.1">
    <property type="nucleotide sequence ID" value="NZ_JWYV01000002.1"/>
</dbReference>
<dbReference type="EMBL" id="JWYV01000002">
    <property type="protein sequence ID" value="KKD00836.1"/>
    <property type="molecule type" value="Genomic_DNA"/>
</dbReference>
<dbReference type="Proteomes" id="UP000033633">
    <property type="component" value="Unassembled WGS sequence"/>
</dbReference>
<sequence>MENALGMMLIIALMLVTLFTLNRFCNVMKEIWMNKKVNWALILQCFVASFVTILLFFFISENAEMLNVPVSPANPPIQR</sequence>
<proteinExistence type="predicted"/>
<dbReference type="AlphaFoldDB" id="A0A0F5VF76"/>
<evidence type="ECO:0000313" key="3">
    <source>
        <dbReference type="Proteomes" id="UP000033633"/>
    </source>
</evidence>
<dbReference type="PATRIC" id="fig|265726.11.peg.1983"/>
<reference evidence="2 3" key="1">
    <citation type="submission" date="2014-12" db="EMBL/GenBank/DDBJ databases">
        <title>Mercury Reductase activity and rhizosphere competence traits in the genome of root associated Photobacterium halotolerans MELD1.</title>
        <authorList>
            <person name="Mathew D.C."/>
            <person name="Huang C.-C."/>
        </authorList>
    </citation>
    <scope>NUCLEOTIDE SEQUENCE [LARGE SCALE GENOMIC DNA]</scope>
    <source>
        <strain evidence="2 3">MELD1</strain>
    </source>
</reference>
<keyword evidence="1" id="KW-0472">Membrane</keyword>
<evidence type="ECO:0000256" key="1">
    <source>
        <dbReference type="SAM" id="Phobius"/>
    </source>
</evidence>
<keyword evidence="1" id="KW-0812">Transmembrane</keyword>
<keyword evidence="1" id="KW-1133">Transmembrane helix</keyword>
<feature type="transmembrane region" description="Helical" evidence="1">
    <location>
        <begin position="6"/>
        <end position="25"/>
    </location>
</feature>
<comment type="caution">
    <text evidence="2">The sequence shown here is derived from an EMBL/GenBank/DDBJ whole genome shotgun (WGS) entry which is preliminary data.</text>
</comment>
<feature type="transmembrane region" description="Helical" evidence="1">
    <location>
        <begin position="37"/>
        <end position="59"/>
    </location>
</feature>
<accession>A0A0F5VF76</accession>
<evidence type="ECO:0000313" key="2">
    <source>
        <dbReference type="EMBL" id="KKD00836.1"/>
    </source>
</evidence>